<organism evidence="1 2">
    <name type="scientific">Entamoeba histolytica</name>
    <dbReference type="NCBI Taxonomy" id="5759"/>
    <lineage>
        <taxon>Eukaryota</taxon>
        <taxon>Amoebozoa</taxon>
        <taxon>Evosea</taxon>
        <taxon>Archamoebae</taxon>
        <taxon>Mastigamoebida</taxon>
        <taxon>Entamoebidae</taxon>
        <taxon>Entamoeba</taxon>
    </lineage>
</organism>
<evidence type="ECO:0000313" key="1">
    <source>
        <dbReference type="EMBL" id="GAT99156.1"/>
    </source>
</evidence>
<protein>
    <recommendedName>
        <fullName evidence="3">Leucine-rich repeat containing protein</fullName>
    </recommendedName>
</protein>
<dbReference type="AlphaFoldDB" id="A0A5K1VUV8"/>
<reference evidence="1 2" key="1">
    <citation type="submission" date="2016-05" db="EMBL/GenBank/DDBJ databases">
        <title>First whole genome sequencing of Entamoeba histolytica HM1:IMSS-clone-6.</title>
        <authorList>
            <person name="Mukherjee Avik.K."/>
            <person name="Izumyama S."/>
            <person name="Nakada-Tsukui K."/>
            <person name="Nozaki T."/>
        </authorList>
    </citation>
    <scope>NUCLEOTIDE SEQUENCE [LARGE SCALE GENOMIC DNA]</scope>
    <source>
        <strain evidence="1 2">HM1:IMSS clone 6</strain>
    </source>
</reference>
<sequence length="596" mass="69147">MIRLESVFLANIILYIDSIETCYKFSMINKKCLESMKFLKINPCFTRNFNKNQSTQELLTNSIDKIKLMKEIIKEIELFPNIETYEFAPGTFSVGLMKILPQTIENIIIDKITLNTPLCLTKEDKSKIISMNITIQEPIDLSEYPNLRKITIEVDENAIEQCFTNSKHHFEFVRIKLTENINIPFLKELISFPIDKIVLVFLCDLEMEKVYNAFPYFIKRNYIAMEYLYDTMPNSIIPLCENCKLEIDQIDAFDIKLIDKILPTNIFFIGKNNTPIDLSKMNYLKRIAYEDNSIFLLPNSILSLQANSIPYQILPNLKDLTLVNAKGEITLPSTLTSLSLRDCHIQFNTSNSSNLKMLFTNNYYHSIIPSLTSLTSLKIGHTSISHSFSSLIHLKELIFEDVIINYNIESFYPSSLSYLHCNGKQLPSYLPLTQLLLEKPLQNDLNKLENYIYLNYLFISELPSPSINLPQSLRYFTLNKTITKNLILSLNQFTNLLTISIINCIDIRFNLPLNLFRLDILYSNNIEIINLKYLSSLKELCLVDEQGINLDEIPLSLNWIYYDISDPDLLSCDENDDPIPLNYHSLNRFKTSIKFH</sequence>
<proteinExistence type="predicted"/>
<accession>A0A5K1VUV8</accession>
<dbReference type="VEuPathDB" id="AmoebaDB:EHI7A_068030"/>
<comment type="caution">
    <text evidence="1">The sequence shown here is derived from an EMBL/GenBank/DDBJ whole genome shotgun (WGS) entry which is preliminary data.</text>
</comment>
<dbReference type="VEuPathDB" id="AmoebaDB:EHI5A_070970"/>
<dbReference type="OMA" id="NWNIESF"/>
<evidence type="ECO:0000313" key="2">
    <source>
        <dbReference type="Proteomes" id="UP000078387"/>
    </source>
</evidence>
<dbReference type="Proteomes" id="UP000078387">
    <property type="component" value="Unassembled WGS sequence"/>
</dbReference>
<dbReference type="EMBL" id="BDEQ01000001">
    <property type="protein sequence ID" value="GAT99156.1"/>
    <property type="molecule type" value="Genomic_DNA"/>
</dbReference>
<gene>
    <name evidence="1" type="ORF">CL6EHI_102160</name>
</gene>
<evidence type="ECO:0008006" key="3">
    <source>
        <dbReference type="Google" id="ProtNLM"/>
    </source>
</evidence>
<dbReference type="VEuPathDB" id="AmoebaDB:KM1_115370"/>
<dbReference type="VEuPathDB" id="AmoebaDB:EHI_102160"/>
<name>A0A5K1VUV8_ENTHI</name>
<dbReference type="VEuPathDB" id="AmoebaDB:EHI8A_178910"/>